<dbReference type="Pfam" id="PF03564">
    <property type="entry name" value="DUF1759"/>
    <property type="match status" value="1"/>
</dbReference>
<dbReference type="InterPro" id="IPR005312">
    <property type="entry name" value="DUF1759"/>
</dbReference>
<dbReference type="AlphaFoldDB" id="A0A811UT43"/>
<protein>
    <submittedName>
        <fullName evidence="1">(Mediterranean fruit fly) hypothetical protein</fullName>
    </submittedName>
</protein>
<dbReference type="Proteomes" id="UP000606786">
    <property type="component" value="Unassembled WGS sequence"/>
</dbReference>
<accession>A0A811UT43</accession>
<evidence type="ECO:0000313" key="1">
    <source>
        <dbReference type="EMBL" id="CAD7001864.1"/>
    </source>
</evidence>
<proteinExistence type="predicted"/>
<dbReference type="EMBL" id="CAJHJT010000023">
    <property type="protein sequence ID" value="CAD7001864.1"/>
    <property type="molecule type" value="Genomic_DNA"/>
</dbReference>
<keyword evidence="2" id="KW-1185">Reference proteome</keyword>
<sequence length="171" mass="20351">MENLLKRQKELGDVAALKDQKILSGKIRKAFCLEYIQHIQTEMTEFNANHAKIMVKQSQETEEYIAKKYYEHLALAESNYEAAWKILQERYDNLRLQFTTQTEMTEFNANHAKIMVKQSQETEEYIAKKYYEHLALAESNYEAAWKILQERYDNLRLQFTTQVRLVLMGLN</sequence>
<name>A0A811UT43_CERCA</name>
<comment type="caution">
    <text evidence="1">The sequence shown here is derived from an EMBL/GenBank/DDBJ whole genome shotgun (WGS) entry which is preliminary data.</text>
</comment>
<organism evidence="1 2">
    <name type="scientific">Ceratitis capitata</name>
    <name type="common">Mediterranean fruit fly</name>
    <name type="synonym">Tephritis capitata</name>
    <dbReference type="NCBI Taxonomy" id="7213"/>
    <lineage>
        <taxon>Eukaryota</taxon>
        <taxon>Metazoa</taxon>
        <taxon>Ecdysozoa</taxon>
        <taxon>Arthropoda</taxon>
        <taxon>Hexapoda</taxon>
        <taxon>Insecta</taxon>
        <taxon>Pterygota</taxon>
        <taxon>Neoptera</taxon>
        <taxon>Endopterygota</taxon>
        <taxon>Diptera</taxon>
        <taxon>Brachycera</taxon>
        <taxon>Muscomorpha</taxon>
        <taxon>Tephritoidea</taxon>
        <taxon>Tephritidae</taxon>
        <taxon>Ceratitis</taxon>
        <taxon>Ceratitis</taxon>
    </lineage>
</organism>
<reference evidence="1" key="1">
    <citation type="submission" date="2020-11" db="EMBL/GenBank/DDBJ databases">
        <authorList>
            <person name="Whitehead M."/>
        </authorList>
    </citation>
    <scope>NUCLEOTIDE SEQUENCE</scope>
    <source>
        <strain evidence="1">EGII</strain>
    </source>
</reference>
<evidence type="ECO:0000313" key="2">
    <source>
        <dbReference type="Proteomes" id="UP000606786"/>
    </source>
</evidence>
<gene>
    <name evidence="1" type="ORF">CCAP1982_LOCUS10353</name>
</gene>